<dbReference type="Proteomes" id="UP001314169">
    <property type="component" value="Chromosome 1"/>
</dbReference>
<dbReference type="Pfam" id="PF15555">
    <property type="entry name" value="DUF4658"/>
    <property type="match status" value="1"/>
</dbReference>
<dbReference type="EMBL" id="OY882858">
    <property type="protein sequence ID" value="CAK6431718.1"/>
    <property type="molecule type" value="Genomic_DNA"/>
</dbReference>
<evidence type="ECO:0000313" key="3">
    <source>
        <dbReference type="EMBL" id="CAK6431718.1"/>
    </source>
</evidence>
<dbReference type="InterPro" id="IPR028114">
    <property type="entry name" value="DUF4658"/>
</dbReference>
<name>A0ABN9Z0K1_PIPNA</name>
<evidence type="ECO:0000256" key="2">
    <source>
        <dbReference type="SAM" id="Phobius"/>
    </source>
</evidence>
<evidence type="ECO:0008006" key="5">
    <source>
        <dbReference type="Google" id="ProtNLM"/>
    </source>
</evidence>
<organism evidence="3 4">
    <name type="scientific">Pipistrellus nathusii</name>
    <name type="common">Nathusius' pipistrelle</name>
    <dbReference type="NCBI Taxonomy" id="59473"/>
    <lineage>
        <taxon>Eukaryota</taxon>
        <taxon>Metazoa</taxon>
        <taxon>Chordata</taxon>
        <taxon>Craniata</taxon>
        <taxon>Vertebrata</taxon>
        <taxon>Euteleostomi</taxon>
        <taxon>Mammalia</taxon>
        <taxon>Eutheria</taxon>
        <taxon>Laurasiatheria</taxon>
        <taxon>Chiroptera</taxon>
        <taxon>Yangochiroptera</taxon>
        <taxon>Vespertilionidae</taxon>
        <taxon>Pipistrellus</taxon>
    </lineage>
</organism>
<evidence type="ECO:0000313" key="4">
    <source>
        <dbReference type="Proteomes" id="UP001314169"/>
    </source>
</evidence>
<dbReference type="PANTHER" id="PTHR36868:SF1">
    <property type="entry name" value="NUTRITIONALLY-REGULATED ADIPOSE AND CARDIAC ENRICHED PROTEIN HOMOLOG"/>
    <property type="match status" value="1"/>
</dbReference>
<gene>
    <name evidence="3" type="ORF">MPIPNATIZW_LOCUS24</name>
</gene>
<reference evidence="3" key="1">
    <citation type="submission" date="2023-12" db="EMBL/GenBank/DDBJ databases">
        <authorList>
            <person name="Brown T."/>
        </authorList>
    </citation>
    <scope>NUCLEOTIDE SEQUENCE</scope>
</reference>
<proteinExistence type="predicted"/>
<evidence type="ECO:0000256" key="1">
    <source>
        <dbReference type="SAM" id="MobiDB-lite"/>
    </source>
</evidence>
<dbReference type="PANTHER" id="PTHR36868">
    <property type="entry name" value="NUTRITIONALLY-REGULATED ADIPOSE AND CARDIAC ENRICHED PROTEIN HOMOLOG"/>
    <property type="match status" value="1"/>
</dbReference>
<feature type="compositionally biased region" description="Basic residues" evidence="1">
    <location>
        <begin position="59"/>
        <end position="70"/>
    </location>
</feature>
<sequence>MRAAARALSPDAQPETRPPTRKHAAAAPGCSAPRAGKEGDRKCPPSILRQSSPPEGRGHRAGPPRAARHVRFQEPLEVAVRYIASREHVPPAKAPRRPRPRPRGRSLLLRLGLCALLVLLLGLCCGRTKPLALALQDLRARLLALGLRLRQALLTGWHCLLQL</sequence>
<feature type="compositionally biased region" description="Low complexity" evidence="1">
    <location>
        <begin position="25"/>
        <end position="34"/>
    </location>
</feature>
<keyword evidence="2" id="KW-0472">Membrane</keyword>
<protein>
    <recommendedName>
        <fullName evidence="5">Nutritionally-regulated adipose and cardiac enriched protein homolog</fullName>
    </recommendedName>
</protein>
<keyword evidence="4" id="KW-1185">Reference proteome</keyword>
<feature type="transmembrane region" description="Helical" evidence="2">
    <location>
        <begin position="107"/>
        <end position="123"/>
    </location>
</feature>
<feature type="region of interest" description="Disordered" evidence="1">
    <location>
        <begin position="1"/>
        <end position="71"/>
    </location>
</feature>
<keyword evidence="2" id="KW-0812">Transmembrane</keyword>
<keyword evidence="2" id="KW-1133">Transmembrane helix</keyword>
<accession>A0ABN9Z0K1</accession>